<proteinExistence type="inferred from homology"/>
<dbReference type="Pfam" id="PF00114">
    <property type="entry name" value="Pilin"/>
    <property type="match status" value="1"/>
</dbReference>
<accession>A0A2G6JBY0</accession>
<evidence type="ECO:0000256" key="1">
    <source>
        <dbReference type="ARBA" id="ARBA00005233"/>
    </source>
</evidence>
<evidence type="ECO:0000313" key="3">
    <source>
        <dbReference type="Proteomes" id="UP000242733"/>
    </source>
</evidence>
<dbReference type="GO" id="GO:0009289">
    <property type="term" value="C:pilus"/>
    <property type="evidence" value="ECO:0007669"/>
    <property type="project" value="InterPro"/>
</dbReference>
<name>A0A2G6JBY0_NEPCE</name>
<comment type="caution">
    <text evidence="2">The sequence shown here is derived from an EMBL/GenBank/DDBJ whole genome shotgun (WGS) entry which is preliminary data.</text>
</comment>
<dbReference type="Gene3D" id="3.30.700.10">
    <property type="entry name" value="Glycoprotein, Type 4 Pilin"/>
    <property type="match status" value="1"/>
</dbReference>
<dbReference type="Proteomes" id="UP000242733">
    <property type="component" value="Unassembled WGS sequence"/>
</dbReference>
<dbReference type="SUPFAM" id="SSF54523">
    <property type="entry name" value="Pili subunits"/>
    <property type="match status" value="1"/>
</dbReference>
<protein>
    <submittedName>
        <fullName evidence="2">Pilus assembly protein PilA</fullName>
    </submittedName>
</protein>
<evidence type="ECO:0000313" key="2">
    <source>
        <dbReference type="EMBL" id="PIE20850.1"/>
    </source>
</evidence>
<dbReference type="InterPro" id="IPR001082">
    <property type="entry name" value="Pilin"/>
</dbReference>
<reference evidence="2 3" key="1">
    <citation type="submission" date="2017-10" db="EMBL/GenBank/DDBJ databases">
        <title>Novel microbial diversity and functional potential in the marine mammal oral microbiome.</title>
        <authorList>
            <person name="Dudek N.K."/>
            <person name="Sun C.L."/>
            <person name="Burstein D."/>
            <person name="Kantor R.S."/>
            <person name="Aliaga Goltsman D.S."/>
            <person name="Bik E.M."/>
            <person name="Thomas B.C."/>
            <person name="Banfield J.F."/>
            <person name="Relman D.A."/>
        </authorList>
    </citation>
    <scope>NUCLEOTIDE SEQUENCE [LARGE SCALE GENOMIC DNA]</scope>
    <source>
        <strain evidence="2">DOLJORAL78_49_30</strain>
    </source>
</reference>
<gene>
    <name evidence="2" type="ORF">CSA61_00320</name>
</gene>
<dbReference type="AlphaFoldDB" id="A0A2G6JBY0"/>
<dbReference type="GO" id="GO:0007155">
    <property type="term" value="P:cell adhesion"/>
    <property type="evidence" value="ECO:0007669"/>
    <property type="project" value="InterPro"/>
</dbReference>
<dbReference type="InterPro" id="IPR045584">
    <property type="entry name" value="Pilin-like"/>
</dbReference>
<comment type="similarity">
    <text evidence="1">Belongs to the N-Me-Phe pilin family.</text>
</comment>
<organism evidence="2 3">
    <name type="scientific">Neptuniibacter caesariensis</name>
    <dbReference type="NCBI Taxonomy" id="207954"/>
    <lineage>
        <taxon>Bacteria</taxon>
        <taxon>Pseudomonadati</taxon>
        <taxon>Pseudomonadota</taxon>
        <taxon>Gammaproteobacteria</taxon>
        <taxon>Oceanospirillales</taxon>
        <taxon>Oceanospirillaceae</taxon>
        <taxon>Neptuniibacter</taxon>
    </lineage>
</organism>
<sequence>MSMASTIRENVTNYYVEKLDFPSNNEEAGVPQPNYLIGNRITGVVVESGAIHITMGNKASKPLKGKVLSFRPAVVTGSPKSPIAWLCGYDDPVTGMQAVGDNKTDLDKEYLPAACRG</sequence>
<dbReference type="EMBL" id="PDSG01000003">
    <property type="protein sequence ID" value="PIE20850.1"/>
    <property type="molecule type" value="Genomic_DNA"/>
</dbReference>